<evidence type="ECO:0000256" key="1">
    <source>
        <dbReference type="ARBA" id="ARBA00007169"/>
    </source>
</evidence>
<evidence type="ECO:0000259" key="2">
    <source>
        <dbReference type="Pfam" id="PF00975"/>
    </source>
</evidence>
<dbReference type="SUPFAM" id="SSF53474">
    <property type="entry name" value="alpha/beta-Hydrolases"/>
    <property type="match status" value="1"/>
</dbReference>
<dbReference type="RefSeq" id="WP_257895172.1">
    <property type="nucleotide sequence ID" value="NZ_CP080029.1"/>
</dbReference>
<dbReference type="PANTHER" id="PTHR11487:SF0">
    <property type="entry name" value="S-ACYL FATTY ACID SYNTHASE THIOESTERASE, MEDIUM CHAIN"/>
    <property type="match status" value="1"/>
</dbReference>
<reference evidence="3" key="1">
    <citation type="submission" date="2022-10" db="EMBL/GenBank/DDBJ databases">
        <title>The complete genomes of actinobacterial strains from the NBC collection.</title>
        <authorList>
            <person name="Joergensen T.S."/>
            <person name="Alvarez Arevalo M."/>
            <person name="Sterndorff E.B."/>
            <person name="Faurdal D."/>
            <person name="Vuksanovic O."/>
            <person name="Mourched A.-S."/>
            <person name="Charusanti P."/>
            <person name="Shaw S."/>
            <person name="Blin K."/>
            <person name="Weber T."/>
        </authorList>
    </citation>
    <scope>NUCLEOTIDE SEQUENCE</scope>
    <source>
        <strain evidence="3">NBC_01436</strain>
    </source>
</reference>
<dbReference type="Pfam" id="PF00975">
    <property type="entry name" value="Thioesterase"/>
    <property type="match status" value="1"/>
</dbReference>
<comment type="similarity">
    <text evidence="1">Belongs to the thioesterase family.</text>
</comment>
<dbReference type="GO" id="GO:0016787">
    <property type="term" value="F:hydrolase activity"/>
    <property type="evidence" value="ECO:0007669"/>
    <property type="project" value="UniProtKB-KW"/>
</dbReference>
<dbReference type="PANTHER" id="PTHR11487">
    <property type="entry name" value="THIOESTERASE"/>
    <property type="match status" value="1"/>
</dbReference>
<dbReference type="EMBL" id="CP109491">
    <property type="protein sequence ID" value="WUX38113.1"/>
    <property type="molecule type" value="Genomic_DNA"/>
</dbReference>
<name>A0ABZ1ZHN9_STRAQ</name>
<dbReference type="Proteomes" id="UP001431926">
    <property type="component" value="Chromosome"/>
</dbReference>
<sequence length="257" mass="28251">MNQPAVAPSRWLRWYRRSSNPRVRLVCFPHAGGAASMFRDWPQWLPEDVEVIGVCYPGRQDRVMEPCIDDMGVLSTRIADVLQPFAGRRLALFGHSMGASVAYEVALRLQQRTGGVPAGRLFVSGQLPPHRVTPDDAHLRGDEAIRDEVRRLGDPNADTVLDDPDLLELVMPAIRADFRLIGTYLPRPPTRLSTPISAYTGSEDEDVPVEGLREWAAATGTAFDHRVSPGGHFYLLDDPEALVKDLAGHLAVGSVVG</sequence>
<gene>
    <name evidence="3" type="ORF">OG367_18575</name>
</gene>
<evidence type="ECO:0000313" key="4">
    <source>
        <dbReference type="Proteomes" id="UP001431926"/>
    </source>
</evidence>
<dbReference type="InterPro" id="IPR001031">
    <property type="entry name" value="Thioesterase"/>
</dbReference>
<protein>
    <submittedName>
        <fullName evidence="3">Alpha/beta fold hydrolase</fullName>
    </submittedName>
</protein>
<keyword evidence="3" id="KW-0378">Hydrolase</keyword>
<dbReference type="InterPro" id="IPR012223">
    <property type="entry name" value="TEII"/>
</dbReference>
<feature type="domain" description="Thioesterase" evidence="2">
    <location>
        <begin position="24"/>
        <end position="246"/>
    </location>
</feature>
<proteinExistence type="inferred from homology"/>
<evidence type="ECO:0000313" key="3">
    <source>
        <dbReference type="EMBL" id="WUX38113.1"/>
    </source>
</evidence>
<organism evidence="3 4">
    <name type="scientific">Streptomyces anulatus</name>
    <name type="common">Streptomyces chrysomallus</name>
    <dbReference type="NCBI Taxonomy" id="1892"/>
    <lineage>
        <taxon>Bacteria</taxon>
        <taxon>Bacillati</taxon>
        <taxon>Actinomycetota</taxon>
        <taxon>Actinomycetes</taxon>
        <taxon>Kitasatosporales</taxon>
        <taxon>Streptomycetaceae</taxon>
        <taxon>Streptomyces</taxon>
    </lineage>
</organism>
<keyword evidence="4" id="KW-1185">Reference proteome</keyword>
<accession>A0ABZ1ZHN9</accession>
<dbReference type="Gene3D" id="3.40.50.1820">
    <property type="entry name" value="alpha/beta hydrolase"/>
    <property type="match status" value="1"/>
</dbReference>
<dbReference type="InterPro" id="IPR029058">
    <property type="entry name" value="AB_hydrolase_fold"/>
</dbReference>